<dbReference type="GO" id="GO:0000785">
    <property type="term" value="C:chromatin"/>
    <property type="evidence" value="ECO:0007669"/>
    <property type="project" value="TreeGrafter"/>
</dbReference>
<dbReference type="InterPro" id="IPR004181">
    <property type="entry name" value="Znf_MIZ"/>
</dbReference>
<dbReference type="GO" id="GO:0016925">
    <property type="term" value="P:protein sumoylation"/>
    <property type="evidence" value="ECO:0007669"/>
    <property type="project" value="UniProtKB-UniPathway"/>
</dbReference>
<keyword evidence="5 8" id="KW-0863">Zinc-finger</keyword>
<evidence type="ECO:0000256" key="1">
    <source>
        <dbReference type="ARBA" id="ARBA00004718"/>
    </source>
</evidence>
<dbReference type="InterPro" id="IPR013083">
    <property type="entry name" value="Znf_RING/FYVE/PHD"/>
</dbReference>
<feature type="region of interest" description="Disordered" evidence="9">
    <location>
        <begin position="66"/>
        <end position="109"/>
    </location>
</feature>
<dbReference type="EMBL" id="NAJL01000016">
    <property type="protein sequence ID" value="TKA28986.1"/>
    <property type="molecule type" value="Genomic_DNA"/>
</dbReference>
<dbReference type="InterPro" id="IPR023321">
    <property type="entry name" value="PINIT"/>
</dbReference>
<feature type="compositionally biased region" description="Acidic residues" evidence="9">
    <location>
        <begin position="399"/>
        <end position="408"/>
    </location>
</feature>
<feature type="compositionally biased region" description="Polar residues" evidence="9">
    <location>
        <begin position="547"/>
        <end position="558"/>
    </location>
</feature>
<dbReference type="PROSITE" id="PS51466">
    <property type="entry name" value="PINIT"/>
    <property type="match status" value="1"/>
</dbReference>
<feature type="compositionally biased region" description="Gly residues" evidence="9">
    <location>
        <begin position="657"/>
        <end position="671"/>
    </location>
</feature>
<feature type="compositionally biased region" description="Polar residues" evidence="9">
    <location>
        <begin position="488"/>
        <end position="506"/>
    </location>
</feature>
<dbReference type="Gene3D" id="2.60.120.780">
    <property type="entry name" value="PINIT domain"/>
    <property type="match status" value="1"/>
</dbReference>
<protein>
    <submittedName>
        <fullName evidence="13">Uncharacterized protein</fullName>
    </submittedName>
</protein>
<keyword evidence="4" id="KW-0479">Metal-binding</keyword>
<comment type="similarity">
    <text evidence="2">Belongs to the PIAS family.</text>
</comment>
<proteinExistence type="inferred from homology"/>
<evidence type="ECO:0000313" key="14">
    <source>
        <dbReference type="Proteomes" id="UP000308549"/>
    </source>
</evidence>
<evidence type="ECO:0000256" key="6">
    <source>
        <dbReference type="ARBA" id="ARBA00022786"/>
    </source>
</evidence>
<feature type="compositionally biased region" description="Polar residues" evidence="9">
    <location>
        <begin position="81"/>
        <end position="90"/>
    </location>
</feature>
<feature type="compositionally biased region" description="Polar residues" evidence="9">
    <location>
        <begin position="411"/>
        <end position="432"/>
    </location>
</feature>
<dbReference type="Pfam" id="PF14324">
    <property type="entry name" value="PINIT"/>
    <property type="match status" value="1"/>
</dbReference>
<evidence type="ECO:0000256" key="7">
    <source>
        <dbReference type="ARBA" id="ARBA00022833"/>
    </source>
</evidence>
<feature type="region of interest" description="Disordered" evidence="9">
    <location>
        <begin position="377"/>
        <end position="687"/>
    </location>
</feature>
<evidence type="ECO:0000259" key="12">
    <source>
        <dbReference type="PROSITE" id="PS51466"/>
    </source>
</evidence>
<feature type="compositionally biased region" description="Pro residues" evidence="9">
    <location>
        <begin position="613"/>
        <end position="625"/>
    </location>
</feature>
<dbReference type="OrthoDB" id="28127at2759"/>
<dbReference type="InterPro" id="IPR038654">
    <property type="entry name" value="PINIT_sf"/>
</dbReference>
<evidence type="ECO:0000256" key="5">
    <source>
        <dbReference type="ARBA" id="ARBA00022771"/>
    </source>
</evidence>
<reference evidence="13 14" key="1">
    <citation type="submission" date="2017-03" db="EMBL/GenBank/DDBJ databases">
        <title>Genomes of endolithic fungi from Antarctica.</title>
        <authorList>
            <person name="Coleine C."/>
            <person name="Masonjones S."/>
            <person name="Stajich J.E."/>
        </authorList>
    </citation>
    <scope>NUCLEOTIDE SEQUENCE [LARGE SCALE GENOMIC DNA]</scope>
    <source>
        <strain evidence="13 14">CCFEE 6315</strain>
    </source>
</reference>
<dbReference type="Proteomes" id="UP000308549">
    <property type="component" value="Unassembled WGS sequence"/>
</dbReference>
<keyword evidence="7" id="KW-0862">Zinc</keyword>
<dbReference type="Pfam" id="PF02037">
    <property type="entry name" value="SAP"/>
    <property type="match status" value="1"/>
</dbReference>
<dbReference type="PROSITE" id="PS50800">
    <property type="entry name" value="SAP"/>
    <property type="match status" value="1"/>
</dbReference>
<keyword evidence="6" id="KW-0833">Ubl conjugation pathway</keyword>
<dbReference type="Gene3D" id="3.30.40.10">
    <property type="entry name" value="Zinc/RING finger domain, C3HC4 (zinc finger)"/>
    <property type="match status" value="1"/>
</dbReference>
<feature type="compositionally biased region" description="Polar residues" evidence="9">
    <location>
        <begin position="593"/>
        <end position="609"/>
    </location>
</feature>
<dbReference type="UniPathway" id="UPA00886"/>
<accession>A0A4U0U3I1</accession>
<feature type="domain" description="SAP" evidence="10">
    <location>
        <begin position="12"/>
        <end position="46"/>
    </location>
</feature>
<feature type="domain" description="PINIT" evidence="12">
    <location>
        <begin position="93"/>
        <end position="253"/>
    </location>
</feature>
<evidence type="ECO:0000256" key="9">
    <source>
        <dbReference type="SAM" id="MobiDB-lite"/>
    </source>
</evidence>
<feature type="compositionally biased region" description="Low complexity" evidence="9">
    <location>
        <begin position="626"/>
        <end position="635"/>
    </location>
</feature>
<feature type="compositionally biased region" description="Polar residues" evidence="9">
    <location>
        <begin position="439"/>
        <end position="453"/>
    </location>
</feature>
<dbReference type="GO" id="GO:0008270">
    <property type="term" value="F:zinc ion binding"/>
    <property type="evidence" value="ECO:0007669"/>
    <property type="project" value="UniProtKB-KW"/>
</dbReference>
<organism evidence="13 14">
    <name type="scientific">Salinomyces thailandicus</name>
    <dbReference type="NCBI Taxonomy" id="706561"/>
    <lineage>
        <taxon>Eukaryota</taxon>
        <taxon>Fungi</taxon>
        <taxon>Dikarya</taxon>
        <taxon>Ascomycota</taxon>
        <taxon>Pezizomycotina</taxon>
        <taxon>Dothideomycetes</taxon>
        <taxon>Dothideomycetidae</taxon>
        <taxon>Mycosphaerellales</taxon>
        <taxon>Teratosphaeriaceae</taxon>
        <taxon>Salinomyces</taxon>
    </lineage>
</organism>
<dbReference type="GO" id="GO:0061665">
    <property type="term" value="F:SUMO ligase activity"/>
    <property type="evidence" value="ECO:0007669"/>
    <property type="project" value="TreeGrafter"/>
</dbReference>
<evidence type="ECO:0000313" key="13">
    <source>
        <dbReference type="EMBL" id="TKA28986.1"/>
    </source>
</evidence>
<keyword evidence="14" id="KW-1185">Reference proteome</keyword>
<dbReference type="PANTHER" id="PTHR10782:SF4">
    <property type="entry name" value="TONALLI, ISOFORM E"/>
    <property type="match status" value="1"/>
</dbReference>
<dbReference type="AlphaFoldDB" id="A0A4U0U3I1"/>
<gene>
    <name evidence="13" type="ORF">B0A50_03398</name>
</gene>
<dbReference type="InterPro" id="IPR003034">
    <property type="entry name" value="SAP_dom"/>
</dbReference>
<sequence>MLQQRAALEVKLKTLINEQLKDICRSYGHNVSGTKATLQKRCVDILNDIIRRGDATAFEDMRHRANHKGQPAPVPLDMPGNNYSTSTSGWQPRGMAPSRPNAPTGANRLPPSGRYFKSSPFYEIIETVSPLQDVPEMPQNRNTVKATINLSTEQCQRIASEGMRLLLFCGLSQGMNPYHGVDVAFPNQIEIKVNGDDIKANFKGLKNKPGSTKPVDVTEKFRTRPPRYDNQVSLTYALTGKRYSFIIYMVRHIKPDTLTERIKQQNVIPKQKVIDELKKANEDPDIEATSTRMSLKDPISTMRISLPVRSAVCKHIQCFDGSMFLQMMEQAPLWNCPICNKTISFQSLCVDKYFEDILRNTPGSIEKVDVEPTGEWRVIKEEEDEQPNGTSNKPRASYDDDFDDDLIEMTEPSNKAVNGLKSQPSAVRSSVPGSFHTPPLSSREPSVAQSAVSANRAGNKRPSGAVIDLTLSDEEDEQPPRPAKRLQTDSTRSQGNVNISNSYNTPPSIPDRHHDTYQPAQQPQHAPPISFPPSSNAASLQGADTYRPTSYPSRQASLQPFEPPAGTDGLGRDTQSPVARSGAPRFGAAGWSLWQSRPPSQSQSHTGIQPFSIRPPPSPGGPQSPPSGNQSGSEGFRLPPINQSLGLGDPWGSWQNNGGGGAGGDGGGPEGGWRNSDRGNSYSDSPL</sequence>
<dbReference type="PANTHER" id="PTHR10782">
    <property type="entry name" value="ZINC FINGER MIZ DOMAIN-CONTAINING PROTEIN"/>
    <property type="match status" value="1"/>
</dbReference>
<evidence type="ECO:0000256" key="3">
    <source>
        <dbReference type="ARBA" id="ARBA00022679"/>
    </source>
</evidence>
<dbReference type="PROSITE" id="PS51044">
    <property type="entry name" value="ZF_SP_RING"/>
    <property type="match status" value="1"/>
</dbReference>
<feature type="compositionally biased region" description="Polar residues" evidence="9">
    <location>
        <begin position="678"/>
        <end position="687"/>
    </location>
</feature>
<dbReference type="Pfam" id="PF02891">
    <property type="entry name" value="zf-MIZ"/>
    <property type="match status" value="1"/>
</dbReference>
<name>A0A4U0U3I1_9PEZI</name>
<comment type="pathway">
    <text evidence="1">Protein modification; protein sumoylation.</text>
</comment>
<comment type="caution">
    <text evidence="13">The sequence shown here is derived from an EMBL/GenBank/DDBJ whole genome shotgun (WGS) entry which is preliminary data.</text>
</comment>
<evidence type="ECO:0000256" key="2">
    <source>
        <dbReference type="ARBA" id="ARBA00005383"/>
    </source>
</evidence>
<evidence type="ECO:0000259" key="10">
    <source>
        <dbReference type="PROSITE" id="PS50800"/>
    </source>
</evidence>
<keyword evidence="3" id="KW-0808">Transferase</keyword>
<feature type="domain" description="SP-RING-type" evidence="11">
    <location>
        <begin position="282"/>
        <end position="367"/>
    </location>
</feature>
<evidence type="ECO:0000259" key="11">
    <source>
        <dbReference type="PROSITE" id="PS51044"/>
    </source>
</evidence>
<evidence type="ECO:0000256" key="8">
    <source>
        <dbReference type="PROSITE-ProRule" id="PRU00452"/>
    </source>
</evidence>
<evidence type="ECO:0000256" key="4">
    <source>
        <dbReference type="ARBA" id="ARBA00022723"/>
    </source>
</evidence>
<dbReference type="SMART" id="SM00513">
    <property type="entry name" value="SAP"/>
    <property type="match status" value="1"/>
</dbReference>